<accession>A0A8X7SWH2</accession>
<organism evidence="2 3">
    <name type="scientific">Tilletia controversa</name>
    <name type="common">dwarf bunt fungus</name>
    <dbReference type="NCBI Taxonomy" id="13291"/>
    <lineage>
        <taxon>Eukaryota</taxon>
        <taxon>Fungi</taxon>
        <taxon>Dikarya</taxon>
        <taxon>Basidiomycota</taxon>
        <taxon>Ustilaginomycotina</taxon>
        <taxon>Exobasidiomycetes</taxon>
        <taxon>Tilletiales</taxon>
        <taxon>Tilletiaceae</taxon>
        <taxon>Tilletia</taxon>
    </lineage>
</organism>
<comment type="caution">
    <text evidence="2">The sequence shown here is derived from an EMBL/GenBank/DDBJ whole genome shotgun (WGS) entry which is preliminary data.</text>
</comment>
<reference evidence="2" key="1">
    <citation type="submission" date="2016-04" db="EMBL/GenBank/DDBJ databases">
        <authorList>
            <person name="Nguyen H.D."/>
            <person name="Samba Siva P."/>
            <person name="Cullis J."/>
            <person name="Levesque C.A."/>
            <person name="Hambleton S."/>
        </authorList>
    </citation>
    <scope>NUCLEOTIDE SEQUENCE</scope>
    <source>
        <strain evidence="2">DAOMC 236426</strain>
    </source>
</reference>
<dbReference type="AlphaFoldDB" id="A0A8X7SWH2"/>
<keyword evidence="3" id="KW-1185">Reference proteome</keyword>
<name>A0A8X7SWH2_9BASI</name>
<evidence type="ECO:0000313" key="2">
    <source>
        <dbReference type="EMBL" id="KAE8246276.1"/>
    </source>
</evidence>
<gene>
    <name evidence="2" type="ORF">A4X06_0g5079</name>
</gene>
<feature type="compositionally biased region" description="Basic and acidic residues" evidence="1">
    <location>
        <begin position="61"/>
        <end position="73"/>
    </location>
</feature>
<dbReference type="EMBL" id="LWDE02000593">
    <property type="protein sequence ID" value="KAE8246276.1"/>
    <property type="molecule type" value="Genomic_DNA"/>
</dbReference>
<feature type="region of interest" description="Disordered" evidence="1">
    <location>
        <begin position="61"/>
        <end position="143"/>
    </location>
</feature>
<dbReference type="Proteomes" id="UP000077684">
    <property type="component" value="Unassembled WGS sequence"/>
</dbReference>
<evidence type="ECO:0000313" key="3">
    <source>
        <dbReference type="Proteomes" id="UP000077684"/>
    </source>
</evidence>
<proteinExistence type="predicted"/>
<evidence type="ECO:0000256" key="1">
    <source>
        <dbReference type="SAM" id="MobiDB-lite"/>
    </source>
</evidence>
<reference evidence="2" key="2">
    <citation type="journal article" date="2019" name="IMA Fungus">
        <title>Genome sequencing and comparison of five Tilletia species to identify candidate genes for the detection of regulated species infecting wheat.</title>
        <authorList>
            <person name="Nguyen H.D.T."/>
            <person name="Sultana T."/>
            <person name="Kesanakurti P."/>
            <person name="Hambleton S."/>
        </authorList>
    </citation>
    <scope>NUCLEOTIDE SEQUENCE</scope>
    <source>
        <strain evidence="2">DAOMC 236426</strain>
    </source>
</reference>
<protein>
    <submittedName>
        <fullName evidence="2">Uncharacterized protein</fullName>
    </submittedName>
</protein>
<sequence>MDRLGTPSADEPIALLLGVQHAYNGGTEEAHAVAHVTAIDPVTKKFKVTWEDGFVDKEDFTDQSKVPAYERRIRALSNSRDKRRSPEALERRMTKKQHDKQQRAALKSALVKPKRTQSKRAPLPRSIPLPGAPTTRSRSRSRT</sequence>